<dbReference type="Proteomes" id="UP000474967">
    <property type="component" value="Unassembled WGS sequence"/>
</dbReference>
<evidence type="ECO:0000256" key="1">
    <source>
        <dbReference type="ARBA" id="ARBA00007523"/>
    </source>
</evidence>
<evidence type="ECO:0000256" key="3">
    <source>
        <dbReference type="ARBA" id="ARBA00022723"/>
    </source>
</evidence>
<comment type="similarity">
    <text evidence="1">Belongs to the complex I 51 kDa subunit family.</text>
</comment>
<evidence type="ECO:0000313" key="7">
    <source>
        <dbReference type="EMBL" id="NEN06040.1"/>
    </source>
</evidence>
<dbReference type="SUPFAM" id="SSF142984">
    <property type="entry name" value="Nqo1 middle domain-like"/>
    <property type="match status" value="1"/>
</dbReference>
<dbReference type="GO" id="GO:0046872">
    <property type="term" value="F:metal ion binding"/>
    <property type="evidence" value="ECO:0007669"/>
    <property type="project" value="UniProtKB-KW"/>
</dbReference>
<name>A0A6L9XX84_9MICO</name>
<dbReference type="AlphaFoldDB" id="A0A6L9XX84"/>
<evidence type="ECO:0000259" key="6">
    <source>
        <dbReference type="SMART" id="SM00928"/>
    </source>
</evidence>
<dbReference type="RefSeq" id="WP_163289495.1">
    <property type="nucleotide sequence ID" value="NZ_JAAGWY010000002.1"/>
</dbReference>
<protein>
    <recommendedName>
        <fullName evidence="6">NADH-ubiquinone oxidoreductase 51kDa subunit iron-sulphur binding domain-containing protein</fullName>
    </recommendedName>
</protein>
<keyword evidence="3" id="KW-0479">Metal-binding</keyword>
<keyword evidence="8" id="KW-1185">Reference proteome</keyword>
<dbReference type="Gene3D" id="3.40.50.11540">
    <property type="entry name" value="NADH-ubiquinone oxidoreductase 51kDa subunit"/>
    <property type="match status" value="1"/>
</dbReference>
<dbReference type="InterPro" id="IPR011538">
    <property type="entry name" value="Nuo51_FMN-bd"/>
</dbReference>
<dbReference type="GO" id="GO:0051539">
    <property type="term" value="F:4 iron, 4 sulfur cluster binding"/>
    <property type="evidence" value="ECO:0007669"/>
    <property type="project" value="UniProtKB-KW"/>
</dbReference>
<dbReference type="SMART" id="SM00928">
    <property type="entry name" value="NADH_4Fe-4S"/>
    <property type="match status" value="1"/>
</dbReference>
<evidence type="ECO:0000313" key="8">
    <source>
        <dbReference type="Proteomes" id="UP000474967"/>
    </source>
</evidence>
<organism evidence="7 8">
    <name type="scientific">Leifsonia tongyongensis</name>
    <dbReference type="NCBI Taxonomy" id="1268043"/>
    <lineage>
        <taxon>Bacteria</taxon>
        <taxon>Bacillati</taxon>
        <taxon>Actinomycetota</taxon>
        <taxon>Actinomycetes</taxon>
        <taxon>Micrococcales</taxon>
        <taxon>Microbacteriaceae</taxon>
        <taxon>Leifsonia</taxon>
    </lineage>
</organism>
<sequence>MTITDSPTTSRQKDAQVSLNRIFAAGAAADYATHLRVHGAFDPRAVASGLLHELERSGLTGRGGAGFAAWRKLGATEDAANARAFSGSATVIANGAEGEPRSWKDAVLLKNAPHLVIDGLLAAGAALGRSRLYVYASEGSLDSVRAAVAERRDARAITLMAAPDTFISGEASAVVNSIENDDARPRDHVRRLSESGLRKRPTLVHNVETLAHIGLIARHGADWFREAGAVRDPGTRLVTVSGDVGREGVFEIAGGMRLSDILAAAGVDRDRVSAVLVGGYHGTWLRSTQLDVPFSASGLASAGAQPGAGVLIVIGRQRCGLASTAEIVEYLAAESARQCGPCMFGLPALAERMSALAAGQVQRHGVADVARLADSVTGRGACHHPDGTARLVQSALVAFDDDVKAHLSGRCTRAARA</sequence>
<reference evidence="7 8" key="1">
    <citation type="journal article" date="2014" name="J. Microbiol.">
        <title>Diaminobutyricibacter tongyongensis gen. nov., sp. nov. and Homoserinibacter gongjuensis gen. nov., sp. nov. belong to the family Microbacteriaceae.</title>
        <authorList>
            <person name="Kim S.J."/>
            <person name="Ahn J.H."/>
            <person name="Weon H.Y."/>
            <person name="Hamada M."/>
            <person name="Suzuki K."/>
            <person name="Kwon S.W."/>
        </authorList>
    </citation>
    <scope>NUCLEOTIDE SEQUENCE [LARGE SCALE GENOMIC DNA]</scope>
    <source>
        <strain evidence="7 8">NBRC 108724</strain>
    </source>
</reference>
<dbReference type="Pfam" id="PF01512">
    <property type="entry name" value="Complex1_51K"/>
    <property type="match status" value="1"/>
</dbReference>
<dbReference type="InterPro" id="IPR019575">
    <property type="entry name" value="Nuop51_4Fe4S-bd"/>
</dbReference>
<feature type="domain" description="NADH-ubiquinone oxidoreductase 51kDa subunit iron-sulphur binding" evidence="6">
    <location>
        <begin position="321"/>
        <end position="366"/>
    </location>
</feature>
<dbReference type="InterPro" id="IPR037225">
    <property type="entry name" value="Nuo51_FMN-bd_sf"/>
</dbReference>
<dbReference type="EMBL" id="JAAGWY010000002">
    <property type="protein sequence ID" value="NEN06040.1"/>
    <property type="molecule type" value="Genomic_DNA"/>
</dbReference>
<evidence type="ECO:0000256" key="5">
    <source>
        <dbReference type="ARBA" id="ARBA00023014"/>
    </source>
</evidence>
<proteinExistence type="inferred from homology"/>
<dbReference type="PANTHER" id="PTHR43578:SF3">
    <property type="entry name" value="NADH-QUINONE OXIDOREDUCTASE SUBUNIT F"/>
    <property type="match status" value="1"/>
</dbReference>
<dbReference type="Gene3D" id="1.20.1440.230">
    <property type="entry name" value="NADH-ubiquinone oxidoreductase 51kDa subunit, iron-sulphur binding domain"/>
    <property type="match status" value="1"/>
</dbReference>
<dbReference type="SUPFAM" id="SSF142019">
    <property type="entry name" value="Nqo1 FMN-binding domain-like"/>
    <property type="match status" value="1"/>
</dbReference>
<accession>A0A6L9XX84</accession>
<evidence type="ECO:0000256" key="2">
    <source>
        <dbReference type="ARBA" id="ARBA00022485"/>
    </source>
</evidence>
<gene>
    <name evidence="7" type="ORF">G3T36_09145</name>
</gene>
<dbReference type="Pfam" id="PF10589">
    <property type="entry name" value="NADH_4Fe-4S"/>
    <property type="match status" value="1"/>
</dbReference>
<comment type="caution">
    <text evidence="7">The sequence shown here is derived from an EMBL/GenBank/DDBJ whole genome shotgun (WGS) entry which is preliminary data.</text>
</comment>
<evidence type="ECO:0000256" key="4">
    <source>
        <dbReference type="ARBA" id="ARBA00023004"/>
    </source>
</evidence>
<dbReference type="Gene3D" id="3.10.20.600">
    <property type="match status" value="1"/>
</dbReference>
<dbReference type="PANTHER" id="PTHR43578">
    <property type="entry name" value="NADH-QUINONE OXIDOREDUCTASE SUBUNIT F"/>
    <property type="match status" value="1"/>
</dbReference>
<keyword evidence="5" id="KW-0411">Iron-sulfur</keyword>
<keyword evidence="2" id="KW-0004">4Fe-4S</keyword>
<keyword evidence="4" id="KW-0408">Iron</keyword>
<dbReference type="SUPFAM" id="SSF140490">
    <property type="entry name" value="Nqo1C-terminal domain-like"/>
    <property type="match status" value="1"/>
</dbReference>
<dbReference type="InterPro" id="IPR037207">
    <property type="entry name" value="Nuop51_4Fe4S-bd_sf"/>
</dbReference>